<dbReference type="InterPro" id="IPR013094">
    <property type="entry name" value="AB_hydrolase_3"/>
</dbReference>
<dbReference type="GO" id="GO:0016787">
    <property type="term" value="F:hydrolase activity"/>
    <property type="evidence" value="ECO:0007669"/>
    <property type="project" value="UniProtKB-KW"/>
</dbReference>
<proteinExistence type="predicted"/>
<dbReference type="InterPro" id="IPR029058">
    <property type="entry name" value="AB_hydrolase_fold"/>
</dbReference>
<dbReference type="EMBL" id="KV460234">
    <property type="protein sequence ID" value="OBT95676.2"/>
    <property type="molecule type" value="Genomic_DNA"/>
</dbReference>
<feature type="domain" description="Alpha/beta hydrolase fold-3" evidence="2">
    <location>
        <begin position="170"/>
        <end position="359"/>
    </location>
</feature>
<dbReference type="AlphaFoldDB" id="A0A1B8GIQ2"/>
<evidence type="ECO:0000256" key="1">
    <source>
        <dbReference type="ARBA" id="ARBA00022801"/>
    </source>
</evidence>
<dbReference type="Proteomes" id="UP000091956">
    <property type="component" value="Unassembled WGS sequence"/>
</dbReference>
<evidence type="ECO:0000259" key="2">
    <source>
        <dbReference type="Pfam" id="PF07859"/>
    </source>
</evidence>
<evidence type="ECO:0000313" key="4">
    <source>
        <dbReference type="Proteomes" id="UP000091956"/>
    </source>
</evidence>
<protein>
    <recommendedName>
        <fullName evidence="2">Alpha/beta hydrolase fold-3 domain-containing protein</fullName>
    </recommendedName>
</protein>
<dbReference type="PANTHER" id="PTHR48081">
    <property type="entry name" value="AB HYDROLASE SUPERFAMILY PROTEIN C4A8.06C"/>
    <property type="match status" value="1"/>
</dbReference>
<organism evidence="3 4">
    <name type="scientific">Pseudogymnoascus verrucosus</name>
    <dbReference type="NCBI Taxonomy" id="342668"/>
    <lineage>
        <taxon>Eukaryota</taxon>
        <taxon>Fungi</taxon>
        <taxon>Dikarya</taxon>
        <taxon>Ascomycota</taxon>
        <taxon>Pezizomycotina</taxon>
        <taxon>Leotiomycetes</taxon>
        <taxon>Thelebolales</taxon>
        <taxon>Thelebolaceae</taxon>
        <taxon>Pseudogymnoascus</taxon>
    </lineage>
</organism>
<keyword evidence="4" id="KW-1185">Reference proteome</keyword>
<keyword evidence="1" id="KW-0378">Hydrolase</keyword>
<dbReference type="InterPro" id="IPR050300">
    <property type="entry name" value="GDXG_lipolytic_enzyme"/>
</dbReference>
<name>A0A1B8GIQ2_9PEZI</name>
<evidence type="ECO:0000313" key="3">
    <source>
        <dbReference type="EMBL" id="OBT95676.2"/>
    </source>
</evidence>
<dbReference type="Pfam" id="PF07859">
    <property type="entry name" value="Abhydrolase_3"/>
    <property type="match status" value="1"/>
</dbReference>
<dbReference type="RefSeq" id="XP_018129409.2">
    <property type="nucleotide sequence ID" value="XM_018275379.2"/>
</dbReference>
<reference evidence="4" key="2">
    <citation type="journal article" date="2018" name="Nat. Commun.">
        <title>Extreme sensitivity to ultraviolet light in the fungal pathogen causing white-nose syndrome of bats.</title>
        <authorList>
            <person name="Palmer J.M."/>
            <person name="Drees K.P."/>
            <person name="Foster J.T."/>
            <person name="Lindner D.L."/>
        </authorList>
    </citation>
    <scope>NUCLEOTIDE SEQUENCE [LARGE SCALE GENOMIC DNA]</scope>
    <source>
        <strain evidence="4">UAMH 10579</strain>
    </source>
</reference>
<dbReference type="STRING" id="342668.A0A1B8GIQ2"/>
<dbReference type="GeneID" id="28839307"/>
<dbReference type="SUPFAM" id="SSF53474">
    <property type="entry name" value="alpha/beta-Hydrolases"/>
    <property type="match status" value="1"/>
</dbReference>
<sequence length="428" mass="47377">MSTGEVGDLDMAFPMVHRPHRIVGSWTQTRWRTDQWRGLAVFTRYEQKAPPSSHLKLPKSVISPFVFHSLPSLAMADPDAPVSSTTTPLIGSKTHAGSLPILQRLRYLVTLHLVKLLFDLVLGLLSIPGICDRSIQPTFKKRYSCHRSLTNRIYIPRSYKPGGSSLPVYIHMHGGGFSWTNPVADDGFCSNFSNNNNILVVSLDYPKSPSYRFPTAVQALTDLVNAVLDDDSLPIDKSKVAIGGFSAGGNLACAVSQNKTLQGRIGGLVAFYPPANFLPTTTDELRENPNGAGTTLPQDQLWMFGWGYVKAGQDLRDPMLSPVFAPRESLPPKICIFGCELDLLCRQAEIMAEKMANCGPGQRVGSDLAWERNGVKWEKIPGEDHAFDQWVAFGAAKVRMRKRGREMYENAAGWLQREVYAPEISQSE</sequence>
<reference evidence="3 4" key="1">
    <citation type="submission" date="2016-03" db="EMBL/GenBank/DDBJ databases">
        <title>Comparative genomics of Pseudogymnoascus destructans, the fungus causing white-nose syndrome of bats.</title>
        <authorList>
            <person name="Palmer J.M."/>
            <person name="Drees K.P."/>
            <person name="Foster J.T."/>
            <person name="Lindner D.L."/>
        </authorList>
    </citation>
    <scope>NUCLEOTIDE SEQUENCE [LARGE SCALE GENOMIC DNA]</scope>
    <source>
        <strain evidence="3 4">UAMH 10579</strain>
    </source>
</reference>
<dbReference type="Gene3D" id="3.40.50.1820">
    <property type="entry name" value="alpha/beta hydrolase"/>
    <property type="match status" value="1"/>
</dbReference>
<dbReference type="PANTHER" id="PTHR48081:SF8">
    <property type="entry name" value="ALPHA_BETA HYDROLASE FOLD-3 DOMAIN-CONTAINING PROTEIN-RELATED"/>
    <property type="match status" value="1"/>
</dbReference>
<accession>A0A1B8GIQ2</accession>
<gene>
    <name evidence="3" type="ORF">VE01_05921</name>
</gene>